<sequence>MFSNLDIIKGLLTGLSITLQVLVYSSIFALVVSFLFGFLSLAKWPLIRLISSLYIEVFRGTSLLVQLFWFYFGLPILGIKLPAMFVGVLALGLGYGAYGAVVVKSALSAVPKGQTEAAISLNMTPYRRMRSVILPQAFLIMLPTFSNLVIELLKGTSLVSLVTLSDLTFQAMTMRASTMESTKIFTYLLIIYFLIAYPITIGFRRLEKRLSIGRGN</sequence>
<dbReference type="Pfam" id="PF00528">
    <property type="entry name" value="BPD_transp_1"/>
    <property type="match status" value="1"/>
</dbReference>
<dbReference type="PROSITE" id="PS50928">
    <property type="entry name" value="ABC_TM1"/>
    <property type="match status" value="1"/>
</dbReference>
<reference evidence="11 13" key="3">
    <citation type="submission" date="2020-03" db="EMBL/GenBank/DDBJ databases">
        <title>Bacillus aquiflavi sp. nov., isolated from yellow water of strong flavor Chinese baijiu in Yibin region of China.</title>
        <authorList>
            <person name="Xie J."/>
        </authorList>
    </citation>
    <scope>NUCLEOTIDE SEQUENCE [LARGE SCALE GENOMIC DNA]</scope>
    <source>
        <strain evidence="11 13">Gsoil 114</strain>
    </source>
</reference>
<keyword evidence="7 8" id="KW-0472">Membrane</keyword>
<comment type="similarity">
    <text evidence="8">Belongs to the binding-protein-dependent transport system permease family.</text>
</comment>
<dbReference type="EMBL" id="JRUN01000076">
    <property type="protein sequence ID" value="KHD84274.1"/>
    <property type="molecule type" value="Genomic_DNA"/>
</dbReference>
<comment type="subcellular location">
    <subcellularLocation>
        <location evidence="1 8">Cell membrane</location>
        <topology evidence="1 8">Multi-pass membrane protein</topology>
    </subcellularLocation>
</comment>
<reference evidence="11 13" key="2">
    <citation type="submission" date="2020-02" db="EMBL/GenBank/DDBJ databases">
        <authorList>
            <person name="Feng H."/>
        </authorList>
    </citation>
    <scope>NUCLEOTIDE SEQUENCE [LARGE SCALE GENOMIC DNA]</scope>
    <source>
        <strain evidence="11 13">Gsoil 114</strain>
    </source>
</reference>
<feature type="transmembrane region" description="Helical" evidence="8">
    <location>
        <begin position="53"/>
        <end position="72"/>
    </location>
</feature>
<feature type="domain" description="ABC transmembrane type-1" evidence="9">
    <location>
        <begin position="15"/>
        <end position="200"/>
    </location>
</feature>
<evidence type="ECO:0000256" key="5">
    <source>
        <dbReference type="ARBA" id="ARBA00022970"/>
    </source>
</evidence>
<keyword evidence="3" id="KW-1003">Cell membrane</keyword>
<evidence type="ECO:0000313" key="13">
    <source>
        <dbReference type="Proteomes" id="UP000476934"/>
    </source>
</evidence>
<dbReference type="CDD" id="cd06261">
    <property type="entry name" value="TM_PBP2"/>
    <property type="match status" value="1"/>
</dbReference>
<dbReference type="AlphaFoldDB" id="A0A0A6VCL1"/>
<evidence type="ECO:0000313" key="12">
    <source>
        <dbReference type="Proteomes" id="UP000030588"/>
    </source>
</evidence>
<evidence type="ECO:0000313" key="11">
    <source>
        <dbReference type="EMBL" id="NEY19521.1"/>
    </source>
</evidence>
<accession>A0A0A6VCL1</accession>
<feature type="transmembrane region" description="Helical" evidence="8">
    <location>
        <begin position="84"/>
        <end position="103"/>
    </location>
</feature>
<keyword evidence="2 8" id="KW-0813">Transport</keyword>
<evidence type="ECO:0000256" key="3">
    <source>
        <dbReference type="ARBA" id="ARBA00022475"/>
    </source>
</evidence>
<dbReference type="Proteomes" id="UP000030588">
    <property type="component" value="Unassembled WGS sequence"/>
</dbReference>
<dbReference type="NCBIfam" id="TIGR03004">
    <property type="entry name" value="ectoine_ehuC"/>
    <property type="match status" value="1"/>
</dbReference>
<keyword evidence="13" id="KW-1185">Reference proteome</keyword>
<comment type="caution">
    <text evidence="10">The sequence shown here is derived from an EMBL/GenBank/DDBJ whole genome shotgun (WGS) entry which is preliminary data.</text>
</comment>
<dbReference type="RefSeq" id="WP_025730079.1">
    <property type="nucleotide sequence ID" value="NZ_JAAIWK010000006.1"/>
</dbReference>
<dbReference type="NCBIfam" id="TIGR01726">
    <property type="entry name" value="HEQRo_perm_3TM"/>
    <property type="match status" value="1"/>
</dbReference>
<keyword evidence="5" id="KW-0029">Amino-acid transport</keyword>
<dbReference type="GO" id="GO:0006865">
    <property type="term" value="P:amino acid transport"/>
    <property type="evidence" value="ECO:0007669"/>
    <property type="project" value="UniProtKB-KW"/>
</dbReference>
<evidence type="ECO:0000256" key="8">
    <source>
        <dbReference type="RuleBase" id="RU363032"/>
    </source>
</evidence>
<feature type="transmembrane region" description="Helical" evidence="8">
    <location>
        <begin position="132"/>
        <end position="150"/>
    </location>
</feature>
<evidence type="ECO:0000256" key="1">
    <source>
        <dbReference type="ARBA" id="ARBA00004651"/>
    </source>
</evidence>
<feature type="transmembrane region" description="Helical" evidence="8">
    <location>
        <begin position="21"/>
        <end position="41"/>
    </location>
</feature>
<dbReference type="GO" id="GO:0043190">
    <property type="term" value="C:ATP-binding cassette (ABC) transporter complex"/>
    <property type="evidence" value="ECO:0007669"/>
    <property type="project" value="InterPro"/>
</dbReference>
<dbReference type="EMBL" id="JAAIWK010000006">
    <property type="protein sequence ID" value="NEY19521.1"/>
    <property type="molecule type" value="Genomic_DNA"/>
</dbReference>
<evidence type="ECO:0000259" key="9">
    <source>
        <dbReference type="PROSITE" id="PS50928"/>
    </source>
</evidence>
<dbReference type="OrthoDB" id="9805999at2"/>
<keyword evidence="6 8" id="KW-1133">Transmembrane helix</keyword>
<dbReference type="STRING" id="363870.NG54_16650"/>
<keyword evidence="4 8" id="KW-0812">Transmembrane</keyword>
<name>A0A0A6VCL1_9BACI</name>
<dbReference type="Proteomes" id="UP000476934">
    <property type="component" value="Unassembled WGS sequence"/>
</dbReference>
<dbReference type="PANTHER" id="PTHR30614">
    <property type="entry name" value="MEMBRANE COMPONENT OF AMINO ACID ABC TRANSPORTER"/>
    <property type="match status" value="1"/>
</dbReference>
<dbReference type="GO" id="GO:0022857">
    <property type="term" value="F:transmembrane transporter activity"/>
    <property type="evidence" value="ECO:0007669"/>
    <property type="project" value="InterPro"/>
</dbReference>
<evidence type="ECO:0000256" key="6">
    <source>
        <dbReference type="ARBA" id="ARBA00022989"/>
    </source>
</evidence>
<proteinExistence type="inferred from homology"/>
<evidence type="ECO:0000256" key="7">
    <source>
        <dbReference type="ARBA" id="ARBA00023136"/>
    </source>
</evidence>
<evidence type="ECO:0000256" key="2">
    <source>
        <dbReference type="ARBA" id="ARBA00022448"/>
    </source>
</evidence>
<evidence type="ECO:0000256" key="4">
    <source>
        <dbReference type="ARBA" id="ARBA00022692"/>
    </source>
</evidence>
<feature type="transmembrane region" description="Helical" evidence="8">
    <location>
        <begin position="184"/>
        <end position="203"/>
    </location>
</feature>
<dbReference type="Gene3D" id="1.10.3720.10">
    <property type="entry name" value="MetI-like"/>
    <property type="match status" value="1"/>
</dbReference>
<evidence type="ECO:0000313" key="10">
    <source>
        <dbReference type="EMBL" id="KHD84274.1"/>
    </source>
</evidence>
<dbReference type="InterPro" id="IPR010065">
    <property type="entry name" value="AA_ABC_transptr_permease_3TM"/>
</dbReference>
<organism evidence="10 12">
    <name type="scientific">Heyndrickxia ginsengihumi</name>
    <dbReference type="NCBI Taxonomy" id="363870"/>
    <lineage>
        <taxon>Bacteria</taxon>
        <taxon>Bacillati</taxon>
        <taxon>Bacillota</taxon>
        <taxon>Bacilli</taxon>
        <taxon>Bacillales</taxon>
        <taxon>Bacillaceae</taxon>
        <taxon>Heyndrickxia</taxon>
    </lineage>
</organism>
<dbReference type="PANTHER" id="PTHR30614:SF0">
    <property type="entry name" value="L-CYSTINE TRANSPORT SYSTEM PERMEASE PROTEIN TCYL"/>
    <property type="match status" value="1"/>
</dbReference>
<gene>
    <name evidence="11" type="primary">ehuC</name>
    <name evidence="11" type="ORF">G4D61_06005</name>
    <name evidence="10" type="ORF">NG54_16650</name>
</gene>
<dbReference type="SUPFAM" id="SSF161098">
    <property type="entry name" value="MetI-like"/>
    <property type="match status" value="1"/>
</dbReference>
<protein>
    <submittedName>
        <fullName evidence="10">Amino acid ABC transporter permease</fullName>
    </submittedName>
    <submittedName>
        <fullName evidence="11">Ectoine/hydroxyectoine ABC transporter permease subunit EhuC</fullName>
    </submittedName>
</protein>
<dbReference type="InterPro" id="IPR043429">
    <property type="entry name" value="ArtM/GltK/GlnP/TcyL/YhdX-like"/>
</dbReference>
<dbReference type="InterPro" id="IPR000515">
    <property type="entry name" value="MetI-like"/>
</dbReference>
<reference evidence="10 12" key="1">
    <citation type="submission" date="2014-10" db="EMBL/GenBank/DDBJ databases">
        <title>Draft genome of phytase producing Bacillus ginsengihumi strain M2.11.</title>
        <authorList>
            <person name="Toymentseva A."/>
            <person name="Boulygina E.A."/>
            <person name="Kazakov S.V."/>
            <person name="Kayumov I."/>
            <person name="Suleimanova A.D."/>
            <person name="Mardanova A.M."/>
            <person name="Maria S.N."/>
            <person name="Sergey M.Y."/>
            <person name="Sharipova M.R."/>
        </authorList>
    </citation>
    <scope>NUCLEOTIDE SEQUENCE [LARGE SCALE GENOMIC DNA]</scope>
    <source>
        <strain evidence="10 12">M2.11</strain>
    </source>
</reference>
<dbReference type="InterPro" id="IPR014342">
    <property type="entry name" value="Ectoine_EhuC"/>
</dbReference>
<dbReference type="InterPro" id="IPR035906">
    <property type="entry name" value="MetI-like_sf"/>
</dbReference>